<keyword evidence="3" id="KW-0808">Transferase</keyword>
<proteinExistence type="predicted"/>
<dbReference type="STRING" id="75913.A0A0K0F163"/>
<dbReference type="Pfam" id="PF02485">
    <property type="entry name" value="Branch"/>
    <property type="match status" value="1"/>
</dbReference>
<name>A0A0K0F163_STRVS</name>
<organism evidence="6 7">
    <name type="scientific">Strongyloides venezuelensis</name>
    <name type="common">Threadworm</name>
    <dbReference type="NCBI Taxonomy" id="75913"/>
    <lineage>
        <taxon>Eukaryota</taxon>
        <taxon>Metazoa</taxon>
        <taxon>Ecdysozoa</taxon>
        <taxon>Nematoda</taxon>
        <taxon>Chromadorea</taxon>
        <taxon>Rhabditida</taxon>
        <taxon>Tylenchina</taxon>
        <taxon>Panagrolaimomorpha</taxon>
        <taxon>Strongyloidoidea</taxon>
        <taxon>Strongyloididae</taxon>
        <taxon>Strongyloides</taxon>
    </lineage>
</organism>
<evidence type="ECO:0000256" key="5">
    <source>
        <dbReference type="ARBA" id="ARBA00023180"/>
    </source>
</evidence>
<dbReference type="WBParaSite" id="SVE_0253100.1">
    <property type="protein sequence ID" value="SVE_0253100.1"/>
    <property type="gene ID" value="SVE_0253100"/>
</dbReference>
<dbReference type="Proteomes" id="UP000035680">
    <property type="component" value="Unassembled WGS sequence"/>
</dbReference>
<dbReference type="PANTHER" id="PTHR46671">
    <property type="entry name" value="PROTEIN CBG11221"/>
    <property type="match status" value="1"/>
</dbReference>
<protein>
    <submittedName>
        <fullName evidence="7">Glycosyltransferase family 92 protein</fullName>
    </submittedName>
</protein>
<evidence type="ECO:0000256" key="3">
    <source>
        <dbReference type="ARBA" id="ARBA00022679"/>
    </source>
</evidence>
<evidence type="ECO:0000313" key="6">
    <source>
        <dbReference type="Proteomes" id="UP000035680"/>
    </source>
</evidence>
<dbReference type="GO" id="GO:0016757">
    <property type="term" value="F:glycosyltransferase activity"/>
    <property type="evidence" value="ECO:0007669"/>
    <property type="project" value="UniProtKB-KW"/>
</dbReference>
<comment type="subcellular location">
    <subcellularLocation>
        <location evidence="1">Membrane</location>
        <topology evidence="1">Single-pass type II membrane protein</topology>
    </subcellularLocation>
</comment>
<evidence type="ECO:0000256" key="1">
    <source>
        <dbReference type="ARBA" id="ARBA00004606"/>
    </source>
</evidence>
<keyword evidence="6" id="KW-1185">Reference proteome</keyword>
<reference evidence="6" key="1">
    <citation type="submission" date="2014-07" db="EMBL/GenBank/DDBJ databases">
        <authorList>
            <person name="Martin A.A"/>
            <person name="De Silva N."/>
        </authorList>
    </citation>
    <scope>NUCLEOTIDE SEQUENCE</scope>
</reference>
<dbReference type="GO" id="GO:0016020">
    <property type="term" value="C:membrane"/>
    <property type="evidence" value="ECO:0007669"/>
    <property type="project" value="UniProtKB-SubCell"/>
</dbReference>
<dbReference type="PANTHER" id="PTHR46671:SF7">
    <property type="entry name" value="CORE-2_I-BRANCHING ENZYME"/>
    <property type="match status" value="1"/>
</dbReference>
<evidence type="ECO:0000313" key="7">
    <source>
        <dbReference type="WBParaSite" id="SVE_0253100.1"/>
    </source>
</evidence>
<keyword evidence="5" id="KW-0325">Glycoprotein</keyword>
<evidence type="ECO:0000256" key="4">
    <source>
        <dbReference type="ARBA" id="ARBA00023136"/>
    </source>
</evidence>
<evidence type="ECO:0000256" key="2">
    <source>
        <dbReference type="ARBA" id="ARBA00022676"/>
    </source>
</evidence>
<accession>A0A0K0F163</accession>
<keyword evidence="4" id="KW-0472">Membrane</keyword>
<sequence length="542" mass="64483">MRPKLKHKRDKGLKNIFNTPNDVVVNSFKIPNEILNDKLTGKIVWYMNTSYSFSITNIYFNKSTVTYDKILCTYCFLYNSIYFKFFHLINFYGIPKKIKNNIQKISSPRKFCRNNDILKSEECLKQFETNEENDEVRTGKFDYIIENNNTNISCSKLILNNKKYAKNISLSRYIIEKENNLDSNCHSIKERGFGNATGTSFIEEKYSLAFARNVYRSYEIVELILLAQYSKNNHYCYTVDSKFPGLYEKMKQLEQCLPNVYVMEKQYDFQSNGKYTSIAHFQCMKFLLTKEWNYMFLHQMDDIAIKTNRQMLEILEAMDFPLDMAFNIFNEDIDKIINLNFSWTYNDLNIFLEGDGRRSNPKIMNQKVTFQKSNVPCGMNRETVDYIVNKINITTFLNELNTNLHGHDELTWSTLLTDNILNIPGSIPRQCISIYYPKRVSLSRLVIKTKGMCRSENLYDKVCIFDVKRIGKLLHYFPFFVYKFKEDRDFGALKCWVNFMYYQNNFMKHEVLNIWYFYSLPQSLYRKMILTNKFNIKEKCKS</sequence>
<dbReference type="InterPro" id="IPR003406">
    <property type="entry name" value="Glyco_trans_14"/>
</dbReference>
<dbReference type="AlphaFoldDB" id="A0A0K0F163"/>
<reference evidence="7" key="2">
    <citation type="submission" date="2015-08" db="UniProtKB">
        <authorList>
            <consortium name="WormBaseParasite"/>
        </authorList>
    </citation>
    <scope>IDENTIFICATION</scope>
</reference>
<keyword evidence="2" id="KW-0328">Glycosyltransferase</keyword>